<dbReference type="InterPro" id="IPR002781">
    <property type="entry name" value="TM_pro_TauE-like"/>
</dbReference>
<keyword evidence="2 5" id="KW-0812">Transmembrane</keyword>
<protein>
    <recommendedName>
        <fullName evidence="5">Probable membrane transporter protein</fullName>
    </recommendedName>
</protein>
<dbReference type="RefSeq" id="WP_339092701.1">
    <property type="nucleotide sequence ID" value="NZ_LR743507.1"/>
</dbReference>
<gene>
    <name evidence="6" type="ORF">VVAX_05207</name>
</gene>
<proteinExistence type="inferred from homology"/>
<keyword evidence="3 5" id="KW-1133">Transmembrane helix</keyword>
<evidence type="ECO:0000256" key="3">
    <source>
        <dbReference type="ARBA" id="ARBA00022989"/>
    </source>
</evidence>
<dbReference type="AlphaFoldDB" id="A0A679JNE8"/>
<dbReference type="GO" id="GO:0005886">
    <property type="term" value="C:plasma membrane"/>
    <property type="evidence" value="ECO:0007669"/>
    <property type="project" value="UniProtKB-SubCell"/>
</dbReference>
<feature type="transmembrane region" description="Helical" evidence="5">
    <location>
        <begin position="110"/>
        <end position="128"/>
    </location>
</feature>
<dbReference type="Pfam" id="PF01925">
    <property type="entry name" value="TauE"/>
    <property type="match status" value="1"/>
</dbReference>
<evidence type="ECO:0000313" key="6">
    <source>
        <dbReference type="EMBL" id="CAA2108704.1"/>
    </source>
</evidence>
<feature type="transmembrane region" description="Helical" evidence="5">
    <location>
        <begin position="192"/>
        <end position="209"/>
    </location>
</feature>
<evidence type="ECO:0000256" key="2">
    <source>
        <dbReference type="ARBA" id="ARBA00022692"/>
    </source>
</evidence>
<feature type="transmembrane region" description="Helical" evidence="5">
    <location>
        <begin position="7"/>
        <end position="30"/>
    </location>
</feature>
<dbReference type="InterPro" id="IPR051598">
    <property type="entry name" value="TSUP/Inactive_protease-like"/>
</dbReference>
<dbReference type="PANTHER" id="PTHR43701:SF2">
    <property type="entry name" value="MEMBRANE TRANSPORTER PROTEIN YJNA-RELATED"/>
    <property type="match status" value="1"/>
</dbReference>
<dbReference type="PANTHER" id="PTHR43701">
    <property type="entry name" value="MEMBRANE TRANSPORTER PROTEIN MJ0441-RELATED"/>
    <property type="match status" value="1"/>
</dbReference>
<keyword evidence="5" id="KW-1003">Cell membrane</keyword>
<keyword evidence="4 5" id="KW-0472">Membrane</keyword>
<feature type="transmembrane region" description="Helical" evidence="5">
    <location>
        <begin position="83"/>
        <end position="104"/>
    </location>
</feature>
<feature type="transmembrane region" description="Helical" evidence="5">
    <location>
        <begin position="255"/>
        <end position="271"/>
    </location>
</feature>
<reference evidence="6" key="1">
    <citation type="submission" date="2019-12" db="EMBL/GenBank/DDBJ databases">
        <authorList>
            <person name="Cremers G."/>
        </authorList>
    </citation>
    <scope>NUCLEOTIDE SEQUENCE</scope>
    <source>
        <strain evidence="6">Vvax</strain>
    </source>
</reference>
<feature type="transmembrane region" description="Helical" evidence="5">
    <location>
        <begin position="221"/>
        <end position="243"/>
    </location>
</feature>
<name>A0A679JNE8_VARPD</name>
<evidence type="ECO:0000256" key="4">
    <source>
        <dbReference type="ARBA" id="ARBA00023136"/>
    </source>
</evidence>
<dbReference type="EMBL" id="LR743507">
    <property type="protein sequence ID" value="CAA2108704.1"/>
    <property type="molecule type" value="Genomic_DNA"/>
</dbReference>
<accession>A0A679JNE8</accession>
<comment type="subcellular location">
    <subcellularLocation>
        <location evidence="5">Cell membrane</location>
        <topology evidence="5">Multi-pass membrane protein</topology>
    </subcellularLocation>
    <subcellularLocation>
        <location evidence="1">Membrane</location>
        <topology evidence="1">Multi-pass membrane protein</topology>
    </subcellularLocation>
</comment>
<feature type="transmembrane region" description="Helical" evidence="5">
    <location>
        <begin position="148"/>
        <end position="172"/>
    </location>
</feature>
<sequence>MSIYLVLVAFGGLAGVTTVLFGFGGGFVVVPLLYRALILAHGADSAVGRSAMHIAVATSTCVMIVSALLATRRHQRAGTIDWTLIRPLLGVIGIGAAAGAALAVAADGELVRWAFIAYLGLTILDCVFRPGFMTHDAAAVVRPLSRPVATAGSFVIGLVAAFLGVGGSVMTVPLMRRRGIVMTRATAMANPLSLPIALAGTATYMALAWRSGAALEGWHIGYVDVPAFAALVAGSLAGVRAAAPLIGRMPDRVHAWGYIALLVLVLAGMALR</sequence>
<organism evidence="6">
    <name type="scientific">Variovorax paradoxus</name>
    <dbReference type="NCBI Taxonomy" id="34073"/>
    <lineage>
        <taxon>Bacteria</taxon>
        <taxon>Pseudomonadati</taxon>
        <taxon>Pseudomonadota</taxon>
        <taxon>Betaproteobacteria</taxon>
        <taxon>Burkholderiales</taxon>
        <taxon>Comamonadaceae</taxon>
        <taxon>Variovorax</taxon>
    </lineage>
</organism>
<evidence type="ECO:0000256" key="1">
    <source>
        <dbReference type="ARBA" id="ARBA00004141"/>
    </source>
</evidence>
<comment type="similarity">
    <text evidence="5">Belongs to the 4-toluene sulfonate uptake permease (TSUP) (TC 2.A.102) family.</text>
</comment>
<evidence type="ECO:0000256" key="5">
    <source>
        <dbReference type="RuleBase" id="RU363041"/>
    </source>
</evidence>
<feature type="transmembrane region" description="Helical" evidence="5">
    <location>
        <begin position="50"/>
        <end position="71"/>
    </location>
</feature>